<evidence type="ECO:0000313" key="1">
    <source>
        <dbReference type="EMBL" id="QFS49555.1"/>
    </source>
</evidence>
<reference evidence="1 2" key="1">
    <citation type="submission" date="2019-10" db="EMBL/GenBank/DDBJ databases">
        <title>Genomic and transcriptomic insights into the perfect genentic adaptation of a filamentous nitrogen-fixing cyanobacterium to rice fields.</title>
        <authorList>
            <person name="Chen Z."/>
        </authorList>
    </citation>
    <scope>NUCLEOTIDE SEQUENCE [LARGE SCALE GENOMIC DNA]</scope>
    <source>
        <strain evidence="1">CCNUC1</strain>
    </source>
</reference>
<dbReference type="KEGG" id="nsh:GXM_07049"/>
<accession>A0A5P8W9U9</accession>
<proteinExistence type="predicted"/>
<dbReference type="Proteomes" id="UP000326678">
    <property type="component" value="Chromosome Gxm2"/>
</dbReference>
<dbReference type="EMBL" id="CP045227">
    <property type="protein sequence ID" value="QFS49555.1"/>
    <property type="molecule type" value="Genomic_DNA"/>
</dbReference>
<dbReference type="AlphaFoldDB" id="A0A5P8W9U9"/>
<protein>
    <submittedName>
        <fullName evidence="1">Uncharacterized protein</fullName>
    </submittedName>
</protein>
<gene>
    <name evidence="1" type="ORF">GXM_07049</name>
</gene>
<evidence type="ECO:0000313" key="2">
    <source>
        <dbReference type="Proteomes" id="UP000326678"/>
    </source>
</evidence>
<name>A0A5P8W9U9_9NOSO</name>
<organism evidence="1 2">
    <name type="scientific">Nostoc sphaeroides CCNUC1</name>
    <dbReference type="NCBI Taxonomy" id="2653204"/>
    <lineage>
        <taxon>Bacteria</taxon>
        <taxon>Bacillati</taxon>
        <taxon>Cyanobacteriota</taxon>
        <taxon>Cyanophyceae</taxon>
        <taxon>Nostocales</taxon>
        <taxon>Nostocaceae</taxon>
        <taxon>Nostoc</taxon>
    </lineage>
</organism>
<sequence length="145" mass="16753">MPHFLNIHNMNIDRLQELKQKLTNDADLSDIWLFYMDHFADQPEFTDLGEPAYNEYLDTVLHKTCQQMFDRAINISDCLLIYIAPYNLFHGAFQIEGRIGGVIYFEDIKIGLIAVSADYPPTNAVKYSRFTEMIQLSAPNGNDRN</sequence>
<keyword evidence="2" id="KW-1185">Reference proteome</keyword>